<dbReference type="EMBL" id="HACG01008126">
    <property type="protein sequence ID" value="CEK54991.1"/>
    <property type="molecule type" value="Transcribed_RNA"/>
</dbReference>
<name>A0A0B6YGU4_9EUPU</name>
<organism evidence="1">
    <name type="scientific">Arion vulgaris</name>
    <dbReference type="NCBI Taxonomy" id="1028688"/>
    <lineage>
        <taxon>Eukaryota</taxon>
        <taxon>Metazoa</taxon>
        <taxon>Spiralia</taxon>
        <taxon>Lophotrochozoa</taxon>
        <taxon>Mollusca</taxon>
        <taxon>Gastropoda</taxon>
        <taxon>Heterobranchia</taxon>
        <taxon>Euthyneura</taxon>
        <taxon>Panpulmonata</taxon>
        <taxon>Eupulmonata</taxon>
        <taxon>Stylommatophora</taxon>
        <taxon>Helicina</taxon>
        <taxon>Arionoidea</taxon>
        <taxon>Arionidae</taxon>
        <taxon>Arion</taxon>
    </lineage>
</organism>
<dbReference type="AlphaFoldDB" id="A0A0B6YGU4"/>
<sequence length="78" mass="8434">YGGCTVDRNIICCLVKEVSASEKIQLHGLPHSGCSAAASSLVMLNYTDAIIHDDMLITSQRLTAQLLVRKGSVINIFE</sequence>
<accession>A0A0B6YGU4</accession>
<protein>
    <submittedName>
        <fullName evidence="1">Uncharacterized protein</fullName>
    </submittedName>
</protein>
<evidence type="ECO:0000313" key="1">
    <source>
        <dbReference type="EMBL" id="CEK54991.1"/>
    </source>
</evidence>
<feature type="non-terminal residue" evidence="1">
    <location>
        <position position="1"/>
    </location>
</feature>
<gene>
    <name evidence="1" type="primary">ORF24097</name>
</gene>
<reference evidence="1" key="1">
    <citation type="submission" date="2014-12" db="EMBL/GenBank/DDBJ databases">
        <title>Insight into the proteome of Arion vulgaris.</title>
        <authorList>
            <person name="Aradska J."/>
            <person name="Bulat T."/>
            <person name="Smidak R."/>
            <person name="Sarate P."/>
            <person name="Gangsoo J."/>
            <person name="Sialana F."/>
            <person name="Bilban M."/>
            <person name="Lubec G."/>
        </authorList>
    </citation>
    <scope>NUCLEOTIDE SEQUENCE</scope>
    <source>
        <tissue evidence="1">Skin</tissue>
    </source>
</reference>
<feature type="non-terminal residue" evidence="1">
    <location>
        <position position="78"/>
    </location>
</feature>
<proteinExistence type="predicted"/>